<evidence type="ECO:0000313" key="1">
    <source>
        <dbReference type="EMBL" id="MBC4018932.1"/>
    </source>
</evidence>
<dbReference type="EMBL" id="JACOMF010000095">
    <property type="protein sequence ID" value="MBC4018932.1"/>
    <property type="molecule type" value="Genomic_DNA"/>
</dbReference>
<dbReference type="Proteomes" id="UP000600101">
    <property type="component" value="Unassembled WGS sequence"/>
</dbReference>
<protein>
    <recommendedName>
        <fullName evidence="3">Tripartite tricarboxylate transporter substrate binding protein</fullName>
    </recommendedName>
</protein>
<gene>
    <name evidence="1" type="ORF">H7965_27155</name>
</gene>
<accession>A0A9X0R5T2</accession>
<dbReference type="Gene3D" id="3.40.190.150">
    <property type="entry name" value="Bordetella uptake gene, domain 1"/>
    <property type="match status" value="1"/>
</dbReference>
<keyword evidence="2" id="KW-1185">Reference proteome</keyword>
<proteinExistence type="predicted"/>
<sequence length="76" mass="8295">MLDLLWGPNSALIHTPEAIVERLSHAMQEIARMPEVRTQLASQGAEAVASTPAETDALVRREVNKWSEVASSAKLD</sequence>
<evidence type="ECO:0000313" key="2">
    <source>
        <dbReference type="Proteomes" id="UP000600101"/>
    </source>
</evidence>
<comment type="caution">
    <text evidence="1">The sequence shown here is derived from an EMBL/GenBank/DDBJ whole genome shotgun (WGS) entry which is preliminary data.</text>
</comment>
<evidence type="ECO:0008006" key="3">
    <source>
        <dbReference type="Google" id="ProtNLM"/>
    </source>
</evidence>
<name>A0A9X0R5T2_9PROT</name>
<dbReference type="AlphaFoldDB" id="A0A9X0R5T2"/>
<reference evidence="1" key="1">
    <citation type="submission" date="2020-08" db="EMBL/GenBank/DDBJ databases">
        <authorList>
            <person name="Hu Y."/>
            <person name="Nguyen S.V."/>
            <person name="Li F."/>
            <person name="Fanning S."/>
        </authorList>
    </citation>
    <scope>NUCLEOTIDE SEQUENCE</scope>
    <source>
        <strain evidence="1">SYSU D8009</strain>
    </source>
</reference>
<organism evidence="1 2">
    <name type="scientific">Siccirubricoccus deserti</name>
    <dbReference type="NCBI Taxonomy" id="2013562"/>
    <lineage>
        <taxon>Bacteria</taxon>
        <taxon>Pseudomonadati</taxon>
        <taxon>Pseudomonadota</taxon>
        <taxon>Alphaproteobacteria</taxon>
        <taxon>Acetobacterales</taxon>
        <taxon>Roseomonadaceae</taxon>
        <taxon>Siccirubricoccus</taxon>
    </lineage>
</organism>
<dbReference type="RefSeq" id="WP_186773672.1">
    <property type="nucleotide sequence ID" value="NZ_JACOMF010000095.1"/>
</dbReference>
<dbReference type="InterPro" id="IPR042100">
    <property type="entry name" value="Bug_dom1"/>
</dbReference>